<sequence length="184" mass="20160">MRLPPVSLPPHSRQRLECLREAQSAQGTPTLCGIGCFVQPAELARGAASVDFREYTRSACPAFSHCEDDHTVSAGVAPPRYVAHVLVDQSSNASQRAVLPFSFVLVDVNEDCAAELLYAVRDSQARLHGVYVLSSNGRGVSAATDNVSAFISAFISASFLLMLQLLESYSRALRRSLFTRRREW</sequence>
<keyword evidence="2" id="KW-1185">Reference proteome</keyword>
<accession>A0A836HIM7</accession>
<reference evidence="1 2" key="1">
    <citation type="submission" date="2021-02" db="EMBL/GenBank/DDBJ databases">
        <title>Porcisia hertigi Genome sequencing and assembly.</title>
        <authorList>
            <person name="Almutairi H."/>
            <person name="Gatherer D."/>
        </authorList>
    </citation>
    <scope>NUCLEOTIDE SEQUENCE [LARGE SCALE GENOMIC DNA]</scope>
    <source>
        <strain evidence="1 2">C119</strain>
    </source>
</reference>
<proteinExistence type="predicted"/>
<evidence type="ECO:0000313" key="1">
    <source>
        <dbReference type="EMBL" id="KAG5500577.1"/>
    </source>
</evidence>
<dbReference type="AlphaFoldDB" id="A0A836HIM7"/>
<dbReference type="KEGG" id="phet:94289749"/>
<comment type="caution">
    <text evidence="1">The sequence shown here is derived from an EMBL/GenBank/DDBJ whole genome shotgun (WGS) entry which is preliminary data.</text>
</comment>
<protein>
    <submittedName>
        <fullName evidence="1">Uncharacterized protein</fullName>
    </submittedName>
</protein>
<name>A0A836HIM7_9TRYP</name>
<dbReference type="Proteomes" id="UP000674318">
    <property type="component" value="Chromosome 28"/>
</dbReference>
<dbReference type="RefSeq" id="XP_067755911.1">
    <property type="nucleotide sequence ID" value="XM_067899672.1"/>
</dbReference>
<dbReference type="GeneID" id="94289749"/>
<organism evidence="1 2">
    <name type="scientific">Porcisia hertigi</name>
    <dbReference type="NCBI Taxonomy" id="2761500"/>
    <lineage>
        <taxon>Eukaryota</taxon>
        <taxon>Discoba</taxon>
        <taxon>Euglenozoa</taxon>
        <taxon>Kinetoplastea</taxon>
        <taxon>Metakinetoplastina</taxon>
        <taxon>Trypanosomatida</taxon>
        <taxon>Trypanosomatidae</taxon>
        <taxon>Leishmaniinae</taxon>
        <taxon>Porcisia</taxon>
    </lineage>
</organism>
<gene>
    <name evidence="1" type="ORF">JKF63_03672</name>
</gene>
<dbReference type="EMBL" id="JAFJZO010000028">
    <property type="protein sequence ID" value="KAG5500577.1"/>
    <property type="molecule type" value="Genomic_DNA"/>
</dbReference>
<evidence type="ECO:0000313" key="2">
    <source>
        <dbReference type="Proteomes" id="UP000674318"/>
    </source>
</evidence>